<feature type="coiled-coil region" evidence="1">
    <location>
        <begin position="142"/>
        <end position="169"/>
    </location>
</feature>
<evidence type="ECO:0000259" key="3">
    <source>
        <dbReference type="Pfam" id="PF13600"/>
    </source>
</evidence>
<evidence type="ECO:0008006" key="6">
    <source>
        <dbReference type="Google" id="ProtNLM"/>
    </source>
</evidence>
<dbReference type="EMBL" id="JH687557">
    <property type="protein sequence ID" value="EIN04009.1"/>
    <property type="molecule type" value="Genomic_DNA"/>
</dbReference>
<dbReference type="Pfam" id="PF13598">
    <property type="entry name" value="DUF4139"/>
    <property type="match status" value="1"/>
</dbReference>
<dbReference type="NCBIfam" id="TIGR02231">
    <property type="entry name" value="mucoidy inhibitor MuiA family protein"/>
    <property type="match status" value="2"/>
</dbReference>
<accession>R7S2C7</accession>
<dbReference type="OrthoDB" id="10068793at2759"/>
<dbReference type="GeneID" id="18876191"/>
<name>R7S2C7_PUNST</name>
<dbReference type="HOGENOM" id="CLU_010457_2_0_1"/>
<evidence type="ECO:0000313" key="5">
    <source>
        <dbReference type="Proteomes" id="UP000054196"/>
    </source>
</evidence>
<keyword evidence="1" id="KW-0175">Coiled coil</keyword>
<feature type="domain" description="DUF4139" evidence="2">
    <location>
        <begin position="195"/>
        <end position="647"/>
    </location>
</feature>
<evidence type="ECO:0000259" key="2">
    <source>
        <dbReference type="Pfam" id="PF13598"/>
    </source>
</evidence>
<dbReference type="InterPro" id="IPR011935">
    <property type="entry name" value="CHP02231"/>
</dbReference>
<dbReference type="RefSeq" id="XP_007388798.1">
    <property type="nucleotide sequence ID" value="XM_007388736.1"/>
</dbReference>
<dbReference type="KEGG" id="psq:PUNSTDRAFT_108850"/>
<reference evidence="5" key="1">
    <citation type="journal article" date="2012" name="Science">
        <title>The Paleozoic origin of enzymatic lignin decomposition reconstructed from 31 fungal genomes.</title>
        <authorList>
            <person name="Floudas D."/>
            <person name="Binder M."/>
            <person name="Riley R."/>
            <person name="Barry K."/>
            <person name="Blanchette R.A."/>
            <person name="Henrissat B."/>
            <person name="Martinez A.T."/>
            <person name="Otillar R."/>
            <person name="Spatafora J.W."/>
            <person name="Yadav J.S."/>
            <person name="Aerts A."/>
            <person name="Benoit I."/>
            <person name="Boyd A."/>
            <person name="Carlson A."/>
            <person name="Copeland A."/>
            <person name="Coutinho P.M."/>
            <person name="de Vries R.P."/>
            <person name="Ferreira P."/>
            <person name="Findley K."/>
            <person name="Foster B."/>
            <person name="Gaskell J."/>
            <person name="Glotzer D."/>
            <person name="Gorecki P."/>
            <person name="Heitman J."/>
            <person name="Hesse C."/>
            <person name="Hori C."/>
            <person name="Igarashi K."/>
            <person name="Jurgens J.A."/>
            <person name="Kallen N."/>
            <person name="Kersten P."/>
            <person name="Kohler A."/>
            <person name="Kuees U."/>
            <person name="Kumar T.K.A."/>
            <person name="Kuo A."/>
            <person name="LaButti K."/>
            <person name="Larrondo L.F."/>
            <person name="Lindquist E."/>
            <person name="Ling A."/>
            <person name="Lombard V."/>
            <person name="Lucas S."/>
            <person name="Lundell T."/>
            <person name="Martin R."/>
            <person name="McLaughlin D.J."/>
            <person name="Morgenstern I."/>
            <person name="Morin E."/>
            <person name="Murat C."/>
            <person name="Nagy L.G."/>
            <person name="Nolan M."/>
            <person name="Ohm R.A."/>
            <person name="Patyshakuliyeva A."/>
            <person name="Rokas A."/>
            <person name="Ruiz-Duenas F.J."/>
            <person name="Sabat G."/>
            <person name="Salamov A."/>
            <person name="Samejima M."/>
            <person name="Schmutz J."/>
            <person name="Slot J.C."/>
            <person name="St John F."/>
            <person name="Stenlid J."/>
            <person name="Sun H."/>
            <person name="Sun S."/>
            <person name="Syed K."/>
            <person name="Tsang A."/>
            <person name="Wiebenga A."/>
            <person name="Young D."/>
            <person name="Pisabarro A."/>
            <person name="Eastwood D.C."/>
            <person name="Martin F."/>
            <person name="Cullen D."/>
            <person name="Grigoriev I.V."/>
            <person name="Hibbett D.S."/>
        </authorList>
    </citation>
    <scope>NUCLEOTIDE SEQUENCE [LARGE SCALE GENOMIC DNA]</scope>
    <source>
        <strain evidence="5">HHB-11173 SS5</strain>
    </source>
</reference>
<evidence type="ECO:0000313" key="4">
    <source>
        <dbReference type="EMBL" id="EIN04009.1"/>
    </source>
</evidence>
<keyword evidence="5" id="KW-1185">Reference proteome</keyword>
<proteinExistence type="predicted"/>
<dbReference type="OMA" id="WEPTYEL"/>
<dbReference type="Proteomes" id="UP000054196">
    <property type="component" value="Unassembled WGS sequence"/>
</dbReference>
<sequence length="656" mass="70274">MVQGLVLNAADHPIKSVTIFKTSKAEVVRTFKLDLKVGQNRVEVTGLPSCMDTDSVRVTGLGDARLFDVICTITPSATRVSLPHSPAEQIRRLEAKRKTLESMKHVREHEEDILTDYGKSLRGEHVSPADASSFLDGFIERAQKNLEALAELDEAIVQVNREIHTEKERAAKKKGDSRGEVTVVIVADQDGPVELKLTYIVANASWESTYDLYATTDSSGQPAKSVSLNYRARVTQTTGEDWVDTSLVLSTASSDMSATGIPLLRGLRIDPAYNAFRPSGGLFGNNTINVQAHSQKQTNGSVFGSNSPFGAFGGSSTNQAPSGTSLFGKAATTAVASQQQATTGGGLFGQPAAGAGGLFGAAAQVQQYQVQPVQQSTGFGPFGQAAQASRPADAFDQDEDESVLVDVPNVSALKEPTTVVSESPLSLTYSVDGKSSVPSDGLGHQVSVASLPFECTTTYVSVPRAASVAYLQCSVRNTSDYQLLPGPVNVFLDETFVSKTRIRNVDSKDTFGCTLGIDYSLAMTYVRRSATKEGDGGAFAEKYNSTTYTVQITVKNKHRFPIKGLVLRDSIPTAAEAIKQKVRVILRKPDGLADASQGETVSVEVKGGKAKAKWAADGEKDGKYDWVCDLEPGKELTLETVYEVRAPADMAWNLAF</sequence>
<dbReference type="eggNOG" id="ENOG502QXGR">
    <property type="taxonomic scope" value="Eukaryota"/>
</dbReference>
<dbReference type="Pfam" id="PF13600">
    <property type="entry name" value="DUF4140"/>
    <property type="match status" value="1"/>
</dbReference>
<protein>
    <recommendedName>
        <fullName evidence="6">Mucoidy inhibitor A</fullName>
    </recommendedName>
</protein>
<dbReference type="PANTHER" id="PTHR31005:SF8">
    <property type="entry name" value="DUF4139 DOMAIN-CONTAINING PROTEIN"/>
    <property type="match status" value="1"/>
</dbReference>
<dbReference type="AlphaFoldDB" id="R7S2C7"/>
<gene>
    <name evidence="4" type="ORF">PUNSTDRAFT_108850</name>
</gene>
<dbReference type="InterPro" id="IPR037291">
    <property type="entry name" value="DUF4139"/>
</dbReference>
<dbReference type="PANTHER" id="PTHR31005">
    <property type="entry name" value="DUF4139 DOMAIN-CONTAINING PROTEIN"/>
    <property type="match status" value="1"/>
</dbReference>
<feature type="domain" description="DUF4140" evidence="3">
    <location>
        <begin position="17"/>
        <end position="112"/>
    </location>
</feature>
<organism evidence="4 5">
    <name type="scientific">Punctularia strigosozonata (strain HHB-11173)</name>
    <name type="common">White-rot fungus</name>
    <dbReference type="NCBI Taxonomy" id="741275"/>
    <lineage>
        <taxon>Eukaryota</taxon>
        <taxon>Fungi</taxon>
        <taxon>Dikarya</taxon>
        <taxon>Basidiomycota</taxon>
        <taxon>Agaricomycotina</taxon>
        <taxon>Agaricomycetes</taxon>
        <taxon>Corticiales</taxon>
        <taxon>Punctulariaceae</taxon>
        <taxon>Punctularia</taxon>
    </lineage>
</organism>
<dbReference type="InterPro" id="IPR025554">
    <property type="entry name" value="DUF4140"/>
</dbReference>
<evidence type="ECO:0000256" key="1">
    <source>
        <dbReference type="SAM" id="Coils"/>
    </source>
</evidence>